<evidence type="ECO:0000256" key="6">
    <source>
        <dbReference type="ARBA" id="ARBA00023066"/>
    </source>
</evidence>
<keyword evidence="5" id="KW-0068">Autocatalytic cleavage</keyword>
<reference evidence="15" key="1">
    <citation type="journal article" date="2020" name="mSystems">
        <title>Genome- and Community-Level Interaction Insights into Carbon Utilization and Element Cycling Functions of Hydrothermarchaeota in Hydrothermal Sediment.</title>
        <authorList>
            <person name="Zhou Z."/>
            <person name="Liu Y."/>
            <person name="Xu W."/>
            <person name="Pan J."/>
            <person name="Luo Z.H."/>
            <person name="Li M."/>
        </authorList>
    </citation>
    <scope>NUCLEOTIDE SEQUENCE</scope>
    <source>
        <strain evidence="15">HyVt-388</strain>
    </source>
</reference>
<dbReference type="InterPro" id="IPR003826">
    <property type="entry name" value="AdoMetDC_fam_prok"/>
</dbReference>
<keyword evidence="11" id="KW-0670">Pyruvate</keyword>
<keyword evidence="3 12" id="KW-0808">Transferase</keyword>
<evidence type="ECO:0000256" key="10">
    <source>
        <dbReference type="ARBA" id="ARBA00023270"/>
    </source>
</evidence>
<dbReference type="EMBL" id="DRIG01000106">
    <property type="protein sequence ID" value="HEC79509.1"/>
    <property type="molecule type" value="Genomic_DNA"/>
</dbReference>
<feature type="binding site" evidence="12">
    <location>
        <begin position="257"/>
        <end position="258"/>
    </location>
    <ligand>
        <name>S-methyl-5'-thioadenosine</name>
        <dbReference type="ChEBI" id="CHEBI:17509"/>
    </ligand>
</feature>
<evidence type="ECO:0000256" key="12">
    <source>
        <dbReference type="HAMAP-Rule" id="MF_00198"/>
    </source>
</evidence>
<evidence type="ECO:0000256" key="7">
    <source>
        <dbReference type="ARBA" id="ARBA00023115"/>
    </source>
</evidence>
<organism evidence="15 16">
    <name type="scientific">candidate division WOR-3 bacterium</name>
    <dbReference type="NCBI Taxonomy" id="2052148"/>
    <lineage>
        <taxon>Bacteria</taxon>
        <taxon>Bacteria division WOR-3</taxon>
    </lineage>
</organism>
<dbReference type="InterPro" id="IPR035246">
    <property type="entry name" value="Spermidine_synt_N"/>
</dbReference>
<feature type="binding site" evidence="12">
    <location>
        <position position="225"/>
    </location>
    <ligand>
        <name>S-methyl-5'-thioadenosine</name>
        <dbReference type="ChEBI" id="CHEBI:17509"/>
    </ligand>
</feature>
<dbReference type="GO" id="GO:0004766">
    <property type="term" value="F:spermidine synthase activity"/>
    <property type="evidence" value="ECO:0007669"/>
    <property type="project" value="UniProtKB-UniRule"/>
</dbReference>
<dbReference type="GO" id="GO:0016768">
    <property type="term" value="F:spermine synthase activity"/>
    <property type="evidence" value="ECO:0007669"/>
    <property type="project" value="InterPro"/>
</dbReference>
<keyword evidence="9 15" id="KW-0456">Lyase</keyword>
<feature type="active site" description="Proton acceptor" evidence="12 13">
    <location>
        <position position="274"/>
    </location>
</feature>
<evidence type="ECO:0000256" key="11">
    <source>
        <dbReference type="ARBA" id="ARBA00023317"/>
    </source>
</evidence>
<evidence type="ECO:0000256" key="13">
    <source>
        <dbReference type="PROSITE-ProRule" id="PRU00354"/>
    </source>
</evidence>
<evidence type="ECO:0000256" key="5">
    <source>
        <dbReference type="ARBA" id="ARBA00022813"/>
    </source>
</evidence>
<gene>
    <name evidence="15" type="primary">speD</name>
    <name evidence="12" type="synonym">speE</name>
    <name evidence="15" type="ORF">ENI34_10305</name>
</gene>
<evidence type="ECO:0000256" key="4">
    <source>
        <dbReference type="ARBA" id="ARBA00022793"/>
    </source>
</evidence>
<dbReference type="Pfam" id="PF01564">
    <property type="entry name" value="Spermine_synth"/>
    <property type="match status" value="1"/>
</dbReference>
<sequence>MKPTGTHIIAEFIYCSKKILNSKKTLVRILKQGLKKFEIDLVNIKAHQFNPLGVTVVAIVGESHVAIHTYPEARHASLDIFTCSPDQQKPLLLLRFLKERFKPKTVRVVELQRGNPIEIKERNWISSFTASGFEIKYHIKKRLFSKRSKYQQIDIIENENFGKILFLDNDIQVSEFDAEIYNNCLVEPVIKAKRKLKTVAILGGGDGGVLNTLLKYKPKKVYLIDIDKDVIKAAQKYLSCICNNAFKKKNAEVVIEDANIFLEKVSGLDAVIYDLTMHPEALTNMHRVRFLEQLFSKIKMSLNKNGMISVQCCSAFDKVTMGLLKNILPRYFKNIKFTKTFIPSFCEYWVFATAKVKK</sequence>
<dbReference type="PANTHER" id="PTHR46315:SF1">
    <property type="entry name" value="SPERMINE SYNTHASE"/>
    <property type="match status" value="1"/>
</dbReference>
<dbReference type="HAMAP" id="MF_00198">
    <property type="entry name" value="Spermidine_synth"/>
    <property type="match status" value="1"/>
</dbReference>
<comment type="caution">
    <text evidence="12">Lacks conserved residue(s) required for the propagation of feature annotation.</text>
</comment>
<dbReference type="InterPro" id="IPR029063">
    <property type="entry name" value="SAM-dependent_MTases_sf"/>
</dbReference>
<dbReference type="NCBIfam" id="TIGR03330">
    <property type="entry name" value="SAM_DCase_Bsu"/>
    <property type="match status" value="1"/>
</dbReference>
<dbReference type="PROSITE" id="PS51006">
    <property type="entry name" value="PABS_2"/>
    <property type="match status" value="1"/>
</dbReference>
<evidence type="ECO:0000256" key="9">
    <source>
        <dbReference type="ARBA" id="ARBA00023239"/>
    </source>
</evidence>
<dbReference type="Gene3D" id="3.60.90.10">
    <property type="entry name" value="S-adenosylmethionine decarboxylase"/>
    <property type="match status" value="1"/>
</dbReference>
<dbReference type="InterPro" id="IPR030374">
    <property type="entry name" value="PABS"/>
</dbReference>
<feature type="domain" description="PABS" evidence="14">
    <location>
        <begin position="122"/>
        <end position="356"/>
    </location>
</feature>
<dbReference type="InterPro" id="IPR017716">
    <property type="entry name" value="S-AdoMet_deCOase_pro-enz"/>
</dbReference>
<proteinExistence type="inferred from homology"/>
<evidence type="ECO:0000259" key="14">
    <source>
        <dbReference type="PROSITE" id="PS51006"/>
    </source>
</evidence>
<keyword evidence="4" id="KW-0210">Decarboxylase</keyword>
<comment type="similarity">
    <text evidence="2 12">Belongs to the spermidine/spermine synthase family.</text>
</comment>
<evidence type="ECO:0000256" key="8">
    <source>
        <dbReference type="ARBA" id="ARBA00023145"/>
    </source>
</evidence>
<keyword evidence="8" id="KW-0865">Zymogen</keyword>
<evidence type="ECO:0000313" key="15">
    <source>
        <dbReference type="EMBL" id="HEC79509.1"/>
    </source>
</evidence>
<dbReference type="InterPro" id="IPR016067">
    <property type="entry name" value="S-AdoMet_deCO2ase_core"/>
</dbReference>
<comment type="function">
    <text evidence="12">Catalyzes the irreversible transfer of a propylamine group from the amino donor S-adenosylmethioninamine (decarboxy-AdoMet) to putrescine (1,4-diaminobutane) to yield spermidine.</text>
</comment>
<evidence type="ECO:0000256" key="2">
    <source>
        <dbReference type="ARBA" id="ARBA00007867"/>
    </source>
</evidence>
<dbReference type="EC" id="2.5.1.16" evidence="12"/>
<feature type="binding site" evidence="12">
    <location>
        <position position="206"/>
    </location>
    <ligand>
        <name>spermidine</name>
        <dbReference type="ChEBI" id="CHEBI:57834"/>
    </ligand>
</feature>
<evidence type="ECO:0000313" key="16">
    <source>
        <dbReference type="Proteomes" id="UP000885826"/>
    </source>
</evidence>
<dbReference type="SUPFAM" id="SSF56276">
    <property type="entry name" value="S-adenosylmethionine decarboxylase"/>
    <property type="match status" value="1"/>
</dbReference>
<comment type="caution">
    <text evidence="15">The sequence shown here is derived from an EMBL/GenBank/DDBJ whole genome shotgun (WGS) entry which is preliminary data.</text>
</comment>
<comment type="pathway">
    <text evidence="12">Amine and polyamine biosynthesis; spermidine biosynthesis; spermidine from putrescine: step 1/1.</text>
</comment>
<dbReference type="Gene3D" id="3.40.50.150">
    <property type="entry name" value="Vaccinia Virus protein VP39"/>
    <property type="match status" value="1"/>
</dbReference>
<keyword evidence="6 12" id="KW-0745">Spermidine biosynthesis</keyword>
<dbReference type="GO" id="GO:0004014">
    <property type="term" value="F:adenosylmethionine decarboxylase activity"/>
    <property type="evidence" value="ECO:0007669"/>
    <property type="project" value="InterPro"/>
</dbReference>
<feature type="binding site" evidence="12">
    <location>
        <position position="151"/>
    </location>
    <ligand>
        <name>S-methyl-5'-thioadenosine</name>
        <dbReference type="ChEBI" id="CHEBI:17509"/>
    </ligand>
</feature>
<keyword evidence="7 12" id="KW-0620">Polyamine biosynthesis</keyword>
<dbReference type="GO" id="GO:0006597">
    <property type="term" value="P:spermine biosynthetic process"/>
    <property type="evidence" value="ECO:0007669"/>
    <property type="project" value="InterPro"/>
</dbReference>
<comment type="catalytic activity">
    <reaction evidence="12">
        <text>S-adenosyl 3-(methylsulfanyl)propylamine + putrescine = S-methyl-5'-thioadenosine + spermidine + H(+)</text>
        <dbReference type="Rhea" id="RHEA:12721"/>
        <dbReference type="ChEBI" id="CHEBI:15378"/>
        <dbReference type="ChEBI" id="CHEBI:17509"/>
        <dbReference type="ChEBI" id="CHEBI:57443"/>
        <dbReference type="ChEBI" id="CHEBI:57834"/>
        <dbReference type="ChEBI" id="CHEBI:326268"/>
        <dbReference type="EC" id="2.5.1.16"/>
    </reaction>
</comment>
<dbReference type="GO" id="GO:0008295">
    <property type="term" value="P:spermidine biosynthetic process"/>
    <property type="evidence" value="ECO:0007669"/>
    <property type="project" value="UniProtKB-UniRule"/>
</dbReference>
<dbReference type="Pfam" id="PF17284">
    <property type="entry name" value="Spermine_synt_N"/>
    <property type="match status" value="1"/>
</dbReference>
<evidence type="ECO:0000256" key="3">
    <source>
        <dbReference type="ARBA" id="ARBA00022679"/>
    </source>
</evidence>
<dbReference type="CDD" id="cd02440">
    <property type="entry name" value="AdoMet_MTases"/>
    <property type="match status" value="1"/>
</dbReference>
<dbReference type="Pfam" id="PF02675">
    <property type="entry name" value="AdoMet_dc"/>
    <property type="match status" value="1"/>
</dbReference>
<comment type="subunit">
    <text evidence="12">Homodimer or homotetramer.</text>
</comment>
<protein>
    <recommendedName>
        <fullName evidence="12">Polyamine aminopropyltransferase</fullName>
    </recommendedName>
    <alternativeName>
        <fullName evidence="12">Putrescine aminopropyltransferase</fullName>
        <shortName evidence="12">PAPT</shortName>
    </alternativeName>
    <alternativeName>
        <fullName evidence="12">Spermidine synthase</fullName>
        <shortName evidence="12">SPDS</shortName>
        <shortName evidence="12">SPDSY</shortName>
        <ecNumber evidence="12">2.5.1.16</ecNumber>
    </alternativeName>
</protein>
<dbReference type="InterPro" id="IPR015576">
    <property type="entry name" value="Spermine_synthase_animal"/>
</dbReference>
<feature type="binding site" evidence="12">
    <location>
        <position position="279"/>
    </location>
    <ligand>
        <name>S-methyl-5'-thioadenosine</name>
        <dbReference type="ChEBI" id="CHEBI:17509"/>
    </ligand>
</feature>
<dbReference type="AlphaFoldDB" id="A0A9C9K1C6"/>
<evidence type="ECO:0000256" key="1">
    <source>
        <dbReference type="ARBA" id="ARBA00001928"/>
    </source>
</evidence>
<name>A0A9C9K1C6_UNCW3</name>
<accession>A0A9C9K1C6</accession>
<dbReference type="InterPro" id="IPR001045">
    <property type="entry name" value="Spermi_synthase"/>
</dbReference>
<dbReference type="SUPFAM" id="SSF53335">
    <property type="entry name" value="S-adenosyl-L-methionine-dependent methyltransferases"/>
    <property type="match status" value="1"/>
</dbReference>
<dbReference type="Gene3D" id="2.30.140.10">
    <property type="entry name" value="Spermidine synthase, tetramerisation domain"/>
    <property type="match status" value="1"/>
</dbReference>
<keyword evidence="10" id="KW-0704">Schiff base</keyword>
<dbReference type="Proteomes" id="UP000885826">
    <property type="component" value="Unassembled WGS sequence"/>
</dbReference>
<dbReference type="PANTHER" id="PTHR46315">
    <property type="entry name" value="SPERMINE SYNTHASE"/>
    <property type="match status" value="1"/>
</dbReference>
<dbReference type="InterPro" id="IPR037163">
    <property type="entry name" value="Spermidine_synt_N_sf"/>
</dbReference>
<comment type="cofactor">
    <cofactor evidence="1">
        <name>pyruvate</name>
        <dbReference type="ChEBI" id="CHEBI:15361"/>
    </cofactor>
</comment>